<reference evidence="1" key="1">
    <citation type="submission" date="2019-11" db="EMBL/GenBank/DDBJ databases">
        <title>Nori genome reveals adaptations in red seaweeds to the harsh intertidal environment.</title>
        <authorList>
            <person name="Wang D."/>
            <person name="Mao Y."/>
        </authorList>
    </citation>
    <scope>NUCLEOTIDE SEQUENCE</scope>
    <source>
        <tissue evidence="1">Gametophyte</tissue>
    </source>
</reference>
<organism evidence="1 2">
    <name type="scientific">Pyropia yezoensis</name>
    <name type="common">Susabi-nori</name>
    <name type="synonym">Porphyra yezoensis</name>
    <dbReference type="NCBI Taxonomy" id="2788"/>
    <lineage>
        <taxon>Eukaryota</taxon>
        <taxon>Rhodophyta</taxon>
        <taxon>Bangiophyceae</taxon>
        <taxon>Bangiales</taxon>
        <taxon>Bangiaceae</taxon>
        <taxon>Pyropia</taxon>
    </lineage>
</organism>
<protein>
    <submittedName>
        <fullName evidence="1">Uncharacterized protein</fullName>
    </submittedName>
</protein>
<evidence type="ECO:0000313" key="1">
    <source>
        <dbReference type="EMBL" id="KAK1867917.1"/>
    </source>
</evidence>
<accession>A0ACC3CCL4</accession>
<dbReference type="EMBL" id="CM020620">
    <property type="protein sequence ID" value="KAK1867917.1"/>
    <property type="molecule type" value="Genomic_DNA"/>
</dbReference>
<comment type="caution">
    <text evidence="1">The sequence shown here is derived from an EMBL/GenBank/DDBJ whole genome shotgun (WGS) entry which is preliminary data.</text>
</comment>
<gene>
    <name evidence="1" type="ORF">I4F81_010414</name>
</gene>
<proteinExistence type="predicted"/>
<keyword evidence="2" id="KW-1185">Reference proteome</keyword>
<dbReference type="Proteomes" id="UP000798662">
    <property type="component" value="Chromosome 3"/>
</dbReference>
<sequence length="275" mass="30243">MDTEAFLASLPGEGNYGTRYANSLECLQIDLHGRMRRRQMTRSQLLSEARSTLPQAVPSPKQIGDWMLAENEASAEMRAFASRVGIKSSRKGLRNYLRNALQARDIRQVDPAFTAKPALWVRHSALVVSLDAVRALILHNKMFLFNPTHAAVRAAVPAIRASILSDGGVVDDVTNRAELLEAAVEDTEDLAAIHLDTLRNRLLMIETALSVVSLTFTVGSVVAGVLGMNLPIAAFESPNSHWYFLAVSLSILLFVVGASWATLNFLKRRGLYTTR</sequence>
<evidence type="ECO:0000313" key="2">
    <source>
        <dbReference type="Proteomes" id="UP000798662"/>
    </source>
</evidence>
<name>A0ACC3CCL4_PYRYE</name>